<evidence type="ECO:0000313" key="7">
    <source>
        <dbReference type="EMBL" id="QQG36420.1"/>
    </source>
</evidence>
<dbReference type="InterPro" id="IPR007016">
    <property type="entry name" value="O-antigen_ligase-rel_domated"/>
</dbReference>
<evidence type="ECO:0000256" key="5">
    <source>
        <dbReference type="SAM" id="Phobius"/>
    </source>
</evidence>
<protein>
    <submittedName>
        <fullName evidence="7">O-antigen ligase family protein</fullName>
    </submittedName>
</protein>
<reference evidence="7 8" key="1">
    <citation type="submission" date="2020-07" db="EMBL/GenBank/DDBJ databases">
        <title>Huge and variable diversity of episymbiotic CPR bacteria and DPANN archaea in groundwater ecosystems.</title>
        <authorList>
            <person name="He C.Y."/>
            <person name="Keren R."/>
            <person name="Whittaker M."/>
            <person name="Farag I.F."/>
            <person name="Doudna J."/>
            <person name="Cate J.H.D."/>
            <person name="Banfield J.F."/>
        </authorList>
    </citation>
    <scope>NUCLEOTIDE SEQUENCE [LARGE SCALE GENOMIC DNA]</scope>
    <source>
        <strain evidence="7">NC_groundwater_70_Ag_B-0.1um_54_66</strain>
    </source>
</reference>
<dbReference type="GO" id="GO:0016874">
    <property type="term" value="F:ligase activity"/>
    <property type="evidence" value="ECO:0007669"/>
    <property type="project" value="UniProtKB-KW"/>
</dbReference>
<comment type="subcellular location">
    <subcellularLocation>
        <location evidence="1">Membrane</location>
        <topology evidence="1">Multi-pass membrane protein</topology>
    </subcellularLocation>
</comment>
<feature type="transmembrane region" description="Helical" evidence="5">
    <location>
        <begin position="216"/>
        <end position="233"/>
    </location>
</feature>
<feature type="transmembrane region" description="Helical" evidence="5">
    <location>
        <begin position="20"/>
        <end position="37"/>
    </location>
</feature>
<accession>A0A7T5R2S8</accession>
<dbReference type="GO" id="GO:0016020">
    <property type="term" value="C:membrane"/>
    <property type="evidence" value="ECO:0007669"/>
    <property type="project" value="UniProtKB-SubCell"/>
</dbReference>
<keyword evidence="4 5" id="KW-0472">Membrane</keyword>
<feature type="transmembrane region" description="Helical" evidence="5">
    <location>
        <begin position="127"/>
        <end position="148"/>
    </location>
</feature>
<feature type="transmembrane region" description="Helical" evidence="5">
    <location>
        <begin position="335"/>
        <end position="355"/>
    </location>
</feature>
<keyword evidence="2 5" id="KW-0812">Transmembrane</keyword>
<dbReference type="Pfam" id="PF04932">
    <property type="entry name" value="Wzy_C"/>
    <property type="match status" value="1"/>
</dbReference>
<feature type="transmembrane region" description="Helical" evidence="5">
    <location>
        <begin position="102"/>
        <end position="120"/>
    </location>
</feature>
<evidence type="ECO:0000256" key="2">
    <source>
        <dbReference type="ARBA" id="ARBA00022692"/>
    </source>
</evidence>
<keyword evidence="7" id="KW-0436">Ligase</keyword>
<evidence type="ECO:0000256" key="1">
    <source>
        <dbReference type="ARBA" id="ARBA00004141"/>
    </source>
</evidence>
<dbReference type="InterPro" id="IPR051533">
    <property type="entry name" value="WaaL-like"/>
</dbReference>
<feature type="transmembrane region" description="Helical" evidence="5">
    <location>
        <begin position="240"/>
        <end position="260"/>
    </location>
</feature>
<evidence type="ECO:0000313" key="8">
    <source>
        <dbReference type="Proteomes" id="UP000595362"/>
    </source>
</evidence>
<feature type="domain" description="O-antigen ligase-related" evidence="6">
    <location>
        <begin position="200"/>
        <end position="347"/>
    </location>
</feature>
<evidence type="ECO:0000256" key="4">
    <source>
        <dbReference type="ARBA" id="ARBA00023136"/>
    </source>
</evidence>
<sequence>MKRTDSFCLNCQETKAEQKAAFVFVLILAFLPVMAVVAPRFLAYGPAFAGLFLYLWQGLSFRRWPRPHRLATLSAGAVTFLAAASALWSVDPAESLERAGKLCLVLFPATMGLSAIPALDRATVTRWLWLVPASVALCYSLIYIELLFDMPLYRFFNHIPRGEFANSAALNRPAVTATLCLFTALAILKRRRHTAEIGALVLLSLLVFTLNQSQSAVLAFVCGLIFFSCAPAGRCWFQPVLFLLTTALLLWSPLLAINMLDMVEALENSTLGSFFSHSYAAERLEIWSFIAQHILEKPWFGYGIEATRNIENFNAAQIYYRSTTVLHPHNFALQIWIEFGLIGALCACALLGKILDSIHQSRNIRSMRTELATLYASMAVAAVGYGLWQGWWLGLMTLLLYLCALLRLTED</sequence>
<organism evidence="7 8">
    <name type="scientific">Micavibrio aeruginosavorus</name>
    <dbReference type="NCBI Taxonomy" id="349221"/>
    <lineage>
        <taxon>Bacteria</taxon>
        <taxon>Pseudomonadati</taxon>
        <taxon>Bdellovibrionota</taxon>
        <taxon>Bdellovibrionia</taxon>
        <taxon>Bdellovibrionales</taxon>
        <taxon>Pseudobdellovibrionaceae</taxon>
        <taxon>Micavibrio</taxon>
    </lineage>
</organism>
<dbReference type="AlphaFoldDB" id="A0A7T5R2S8"/>
<evidence type="ECO:0000256" key="3">
    <source>
        <dbReference type="ARBA" id="ARBA00022989"/>
    </source>
</evidence>
<dbReference type="Proteomes" id="UP000595362">
    <property type="component" value="Chromosome"/>
</dbReference>
<dbReference type="EMBL" id="CP066681">
    <property type="protein sequence ID" value="QQG36420.1"/>
    <property type="molecule type" value="Genomic_DNA"/>
</dbReference>
<feature type="transmembrane region" description="Helical" evidence="5">
    <location>
        <begin position="367"/>
        <end position="385"/>
    </location>
</feature>
<name>A0A7T5R2S8_9BACT</name>
<keyword evidence="3 5" id="KW-1133">Transmembrane helix</keyword>
<dbReference type="PANTHER" id="PTHR37422:SF13">
    <property type="entry name" value="LIPOPOLYSACCHARIDE BIOSYNTHESIS PROTEIN PA4999-RELATED"/>
    <property type="match status" value="1"/>
</dbReference>
<gene>
    <name evidence="7" type="ORF">HYS17_01095</name>
</gene>
<proteinExistence type="predicted"/>
<evidence type="ECO:0000259" key="6">
    <source>
        <dbReference type="Pfam" id="PF04932"/>
    </source>
</evidence>
<feature type="transmembrane region" description="Helical" evidence="5">
    <location>
        <begin position="71"/>
        <end position="90"/>
    </location>
</feature>
<dbReference type="PANTHER" id="PTHR37422">
    <property type="entry name" value="TEICHURONIC ACID BIOSYNTHESIS PROTEIN TUAE"/>
    <property type="match status" value="1"/>
</dbReference>
<feature type="transmembrane region" description="Helical" evidence="5">
    <location>
        <begin position="168"/>
        <end position="187"/>
    </location>
</feature>